<feature type="signal peptide" evidence="5">
    <location>
        <begin position="1"/>
        <end position="22"/>
    </location>
</feature>
<keyword evidence="8" id="KW-1185">Reference proteome</keyword>
<name>A0ABU9L4R4_9FLAO</name>
<dbReference type="Pfam" id="PF01510">
    <property type="entry name" value="Amidase_2"/>
    <property type="match status" value="1"/>
</dbReference>
<gene>
    <name evidence="7" type="ORF">AABB81_12035</name>
</gene>
<keyword evidence="3" id="KW-0378">Hydrolase</keyword>
<dbReference type="CDD" id="cd06583">
    <property type="entry name" value="PGRP"/>
    <property type="match status" value="1"/>
</dbReference>
<comment type="catalytic activity">
    <reaction evidence="1">
        <text>Hydrolyzes the link between N-acetylmuramoyl residues and L-amino acid residues in certain cell-wall glycopeptides.</text>
        <dbReference type="EC" id="3.5.1.28"/>
    </reaction>
</comment>
<evidence type="ECO:0000313" key="7">
    <source>
        <dbReference type="EMBL" id="MEL4456629.1"/>
    </source>
</evidence>
<evidence type="ECO:0000256" key="5">
    <source>
        <dbReference type="SAM" id="SignalP"/>
    </source>
</evidence>
<dbReference type="Gene3D" id="3.40.80.10">
    <property type="entry name" value="Peptidoglycan recognition protein-like"/>
    <property type="match status" value="1"/>
</dbReference>
<evidence type="ECO:0000313" key="8">
    <source>
        <dbReference type="Proteomes" id="UP001474120"/>
    </source>
</evidence>
<dbReference type="InterPro" id="IPR036505">
    <property type="entry name" value="Amidase/PGRP_sf"/>
</dbReference>
<comment type="caution">
    <text evidence="7">The sequence shown here is derived from an EMBL/GenBank/DDBJ whole genome shotgun (WGS) entry which is preliminary data.</text>
</comment>
<feature type="chain" id="PRO_5047457197" description="N-acetylmuramoyl-L-alanine amidase" evidence="5">
    <location>
        <begin position="23"/>
        <end position="223"/>
    </location>
</feature>
<dbReference type="InterPro" id="IPR002502">
    <property type="entry name" value="Amidase_domain"/>
</dbReference>
<dbReference type="EMBL" id="JBCDNA010000003">
    <property type="protein sequence ID" value="MEL4456629.1"/>
    <property type="molecule type" value="Genomic_DNA"/>
</dbReference>
<keyword evidence="5" id="KW-0732">Signal</keyword>
<evidence type="ECO:0000256" key="1">
    <source>
        <dbReference type="ARBA" id="ARBA00001561"/>
    </source>
</evidence>
<organism evidence="7 8">
    <name type="scientific">Lutimonas vermicola</name>
    <dbReference type="NCBI Taxonomy" id="414288"/>
    <lineage>
        <taxon>Bacteria</taxon>
        <taxon>Pseudomonadati</taxon>
        <taxon>Bacteroidota</taxon>
        <taxon>Flavobacteriia</taxon>
        <taxon>Flavobacteriales</taxon>
        <taxon>Flavobacteriaceae</taxon>
        <taxon>Lutimonas</taxon>
    </lineage>
</organism>
<dbReference type="SMART" id="SM00644">
    <property type="entry name" value="Ami_2"/>
    <property type="match status" value="1"/>
</dbReference>
<reference evidence="7 8" key="1">
    <citation type="submission" date="2024-04" db="EMBL/GenBank/DDBJ databases">
        <title>whole genome sequencing of Lutimonas vermicola strain IMCC1616.</title>
        <authorList>
            <person name="Bae S.S."/>
        </authorList>
    </citation>
    <scope>NUCLEOTIDE SEQUENCE [LARGE SCALE GENOMIC DNA]</scope>
    <source>
        <strain evidence="7 8">IMCC1616</strain>
    </source>
</reference>
<proteinExistence type="predicted"/>
<dbReference type="RefSeq" id="WP_342160794.1">
    <property type="nucleotide sequence ID" value="NZ_JBCDNA010000003.1"/>
</dbReference>
<dbReference type="PANTHER" id="PTHR30417:SF1">
    <property type="entry name" value="N-ACETYLMURAMOYL-L-ALANINE AMIDASE AMID"/>
    <property type="match status" value="1"/>
</dbReference>
<keyword evidence="4" id="KW-0961">Cell wall biogenesis/degradation</keyword>
<evidence type="ECO:0000259" key="6">
    <source>
        <dbReference type="SMART" id="SM00644"/>
    </source>
</evidence>
<sequence length="223" mass="25704">MLKSGLCIFLVCLSLFSCNSFKINDNPVVFDEERKQLSIDYLEKRYGIIKNEPTINPRMIVIHWTAIPGFETSFDAFKESKLPNSRQDITNASALNVSAHFLVDQNGKVYRLLPENIMARHVIGLNHCAIGIENVGGTPNMPLTKKQLRSNIKLIKYLKEQFPEINYLIGHYEYTQFENHPLWLEIDKGYRTEKSDPGKDFMKKIRKSTASLHWEIVPDNSKS</sequence>
<evidence type="ECO:0000256" key="3">
    <source>
        <dbReference type="ARBA" id="ARBA00022801"/>
    </source>
</evidence>
<dbReference type="InterPro" id="IPR051206">
    <property type="entry name" value="NAMLAA_amidase_2"/>
</dbReference>
<dbReference type="EC" id="3.5.1.28" evidence="2"/>
<dbReference type="Proteomes" id="UP001474120">
    <property type="component" value="Unassembled WGS sequence"/>
</dbReference>
<evidence type="ECO:0000256" key="2">
    <source>
        <dbReference type="ARBA" id="ARBA00011901"/>
    </source>
</evidence>
<feature type="domain" description="N-acetylmuramoyl-L-alanine amidase" evidence="6">
    <location>
        <begin position="46"/>
        <end position="182"/>
    </location>
</feature>
<accession>A0ABU9L4R4</accession>
<dbReference type="SUPFAM" id="SSF55846">
    <property type="entry name" value="N-acetylmuramoyl-L-alanine amidase-like"/>
    <property type="match status" value="1"/>
</dbReference>
<dbReference type="PROSITE" id="PS51257">
    <property type="entry name" value="PROKAR_LIPOPROTEIN"/>
    <property type="match status" value="1"/>
</dbReference>
<protein>
    <recommendedName>
        <fullName evidence="2">N-acetylmuramoyl-L-alanine amidase</fullName>
        <ecNumber evidence="2">3.5.1.28</ecNumber>
    </recommendedName>
</protein>
<dbReference type="PANTHER" id="PTHR30417">
    <property type="entry name" value="N-ACETYLMURAMOYL-L-ALANINE AMIDASE AMID"/>
    <property type="match status" value="1"/>
</dbReference>
<evidence type="ECO:0000256" key="4">
    <source>
        <dbReference type="ARBA" id="ARBA00023316"/>
    </source>
</evidence>